<dbReference type="EMBL" id="CADCWI010000006">
    <property type="protein sequence ID" value="CAA9540543.1"/>
    <property type="molecule type" value="Genomic_DNA"/>
</dbReference>
<feature type="transmembrane region" description="Helical" evidence="2">
    <location>
        <begin position="139"/>
        <end position="159"/>
    </location>
</feature>
<protein>
    <recommendedName>
        <fullName evidence="4">Zinc-ribbon domain-containing protein</fullName>
    </recommendedName>
</protein>
<sequence>MTSSSATTSRTCPVCGARNSGISLFCAECGSSLNADAHRIDDTAAIPIHPTTAQRTEPYQVTRGSTSGAQRWSTSESQDEIAPFRTTSANGKSSAPTGDRWSAASNAGGAEVFAADMPYHDAFSPTVTMVEPHASSMRGFFLGVLAFLLIAVILGLYGWTAWLSADLRDTISGWFDFIG</sequence>
<accession>A0A6J4U6S4</accession>
<evidence type="ECO:0000256" key="1">
    <source>
        <dbReference type="SAM" id="MobiDB-lite"/>
    </source>
</evidence>
<evidence type="ECO:0000313" key="3">
    <source>
        <dbReference type="EMBL" id="CAA9540543.1"/>
    </source>
</evidence>
<reference evidence="3" key="1">
    <citation type="submission" date="2020-02" db="EMBL/GenBank/DDBJ databases">
        <authorList>
            <person name="Meier V. D."/>
        </authorList>
    </citation>
    <scope>NUCLEOTIDE SEQUENCE</scope>
    <source>
        <strain evidence="3">AVDCRST_MAG43</strain>
    </source>
</reference>
<organism evidence="3">
    <name type="scientific">uncultured Thermomicrobiales bacterium</name>
    <dbReference type="NCBI Taxonomy" id="1645740"/>
    <lineage>
        <taxon>Bacteria</taxon>
        <taxon>Pseudomonadati</taxon>
        <taxon>Thermomicrobiota</taxon>
        <taxon>Thermomicrobia</taxon>
        <taxon>Thermomicrobiales</taxon>
        <taxon>environmental samples</taxon>
    </lineage>
</organism>
<feature type="region of interest" description="Disordered" evidence="1">
    <location>
        <begin position="52"/>
        <end position="101"/>
    </location>
</feature>
<name>A0A6J4U6S4_9BACT</name>
<proteinExistence type="predicted"/>
<keyword evidence="2" id="KW-0472">Membrane</keyword>
<dbReference type="AlphaFoldDB" id="A0A6J4U6S4"/>
<keyword evidence="2" id="KW-1133">Transmembrane helix</keyword>
<feature type="compositionally biased region" description="Polar residues" evidence="1">
    <location>
        <begin position="52"/>
        <end position="76"/>
    </location>
</feature>
<evidence type="ECO:0008006" key="4">
    <source>
        <dbReference type="Google" id="ProtNLM"/>
    </source>
</evidence>
<keyword evidence="2" id="KW-0812">Transmembrane</keyword>
<gene>
    <name evidence="3" type="ORF">AVDCRST_MAG43-38</name>
</gene>
<evidence type="ECO:0000256" key="2">
    <source>
        <dbReference type="SAM" id="Phobius"/>
    </source>
</evidence>
<feature type="compositionally biased region" description="Polar residues" evidence="1">
    <location>
        <begin position="85"/>
        <end position="96"/>
    </location>
</feature>